<dbReference type="EMBL" id="JBBNAG010000008">
    <property type="protein sequence ID" value="KAK9112533.1"/>
    <property type="molecule type" value="Genomic_DNA"/>
</dbReference>
<accession>A0AAP0ICD6</accession>
<gene>
    <name evidence="1" type="ORF">Scep_020052</name>
</gene>
<name>A0AAP0ICD6_9MAGN</name>
<dbReference type="Proteomes" id="UP001419268">
    <property type="component" value="Unassembled WGS sequence"/>
</dbReference>
<keyword evidence="2" id="KW-1185">Reference proteome</keyword>
<comment type="caution">
    <text evidence="1">The sequence shown here is derived from an EMBL/GenBank/DDBJ whole genome shotgun (WGS) entry which is preliminary data.</text>
</comment>
<protein>
    <submittedName>
        <fullName evidence="1">Uncharacterized protein</fullName>
    </submittedName>
</protein>
<reference evidence="1 2" key="1">
    <citation type="submission" date="2024-01" db="EMBL/GenBank/DDBJ databases">
        <title>Genome assemblies of Stephania.</title>
        <authorList>
            <person name="Yang L."/>
        </authorList>
    </citation>
    <scope>NUCLEOTIDE SEQUENCE [LARGE SCALE GENOMIC DNA]</scope>
    <source>
        <strain evidence="1">JXDWG</strain>
        <tissue evidence="1">Leaf</tissue>
    </source>
</reference>
<evidence type="ECO:0000313" key="1">
    <source>
        <dbReference type="EMBL" id="KAK9112533.1"/>
    </source>
</evidence>
<organism evidence="1 2">
    <name type="scientific">Stephania cephalantha</name>
    <dbReference type="NCBI Taxonomy" id="152367"/>
    <lineage>
        <taxon>Eukaryota</taxon>
        <taxon>Viridiplantae</taxon>
        <taxon>Streptophyta</taxon>
        <taxon>Embryophyta</taxon>
        <taxon>Tracheophyta</taxon>
        <taxon>Spermatophyta</taxon>
        <taxon>Magnoliopsida</taxon>
        <taxon>Ranunculales</taxon>
        <taxon>Menispermaceae</taxon>
        <taxon>Menispermoideae</taxon>
        <taxon>Cissampelideae</taxon>
        <taxon>Stephania</taxon>
    </lineage>
</organism>
<dbReference type="AlphaFoldDB" id="A0AAP0ICD6"/>
<evidence type="ECO:0000313" key="2">
    <source>
        <dbReference type="Proteomes" id="UP001419268"/>
    </source>
</evidence>
<sequence length="49" mass="5648">MINSKKNKKNEKSNSLLAPIQSDTMLYIFSQDAHVLHVIRVDWSCLRAC</sequence>
<proteinExistence type="predicted"/>